<dbReference type="RefSeq" id="WP_186941810.1">
    <property type="nucleotide sequence ID" value="NZ_JACOGA010000007.1"/>
</dbReference>
<evidence type="ECO:0000259" key="2">
    <source>
        <dbReference type="Pfam" id="PF13946"/>
    </source>
</evidence>
<keyword evidence="4" id="KW-1185">Reference proteome</keyword>
<organism evidence="3 4">
    <name type="scientific">Undibacterium flavidum</name>
    <dbReference type="NCBI Taxonomy" id="2762297"/>
    <lineage>
        <taxon>Bacteria</taxon>
        <taxon>Pseudomonadati</taxon>
        <taxon>Pseudomonadota</taxon>
        <taxon>Betaproteobacteria</taxon>
        <taxon>Burkholderiales</taxon>
        <taxon>Oxalobacteraceae</taxon>
        <taxon>Undibacterium</taxon>
    </lineage>
</organism>
<proteinExistence type="predicted"/>
<dbReference type="EMBL" id="JACOGA010000007">
    <property type="protein sequence ID" value="MBC3873785.1"/>
    <property type="molecule type" value="Genomic_DNA"/>
</dbReference>
<keyword evidence="1" id="KW-0732">Signal</keyword>
<sequence length="518" mass="55267">MSLRHRTIPSSLIASSLAILLSACGGESNQHDATLGLQAAPMAAAPSTPTSFPNARNNYLITRTATGFEVRDLIGITANVQVAANASLVFSDMTVNLMIGEQSKTLSATNLRTLIELYIAFFNRVPEADGLGYWIQQMKAGMTVDQLANNFYAAAVQYTTLTGYSSTMTNAEFVKIIYKNVLGRSGSTAPPDADVNYWAGELASGKASKGTLVTTMLNSAHSFVGDATWGWVPQLLDNKIAVGSYFAIEQGLGYVNPNDAISKGIAIAALVTSNNTAAAKTLINVTDTNFNLLMTAPTGSGTGNSRDCFNANLYKAGTVYRTEMSSTYTSNNTSSTETYAVTYTMNGNTTFKGITAQELVADTLSLTGIGTGATSQMKSYIVVTNDEIFIYGNVLNVKVNTTTNYVVTSSMTPPVRTPISLPVNQAYQQTYTVSQEMAGNPTSLPVHTTTESLTFLGTESVTVPAGTFKSCKMKHIDTENGKYITSYSWLIAEGQWRGMLAKVEAVDAVTVATKLSIN</sequence>
<protein>
    <submittedName>
        <fullName evidence="3">DUF4214 domain-containing protein</fullName>
    </submittedName>
</protein>
<evidence type="ECO:0000256" key="1">
    <source>
        <dbReference type="SAM" id="SignalP"/>
    </source>
</evidence>
<dbReference type="InterPro" id="IPR025282">
    <property type="entry name" value="DUF4214"/>
</dbReference>
<dbReference type="Proteomes" id="UP000624279">
    <property type="component" value="Unassembled WGS sequence"/>
</dbReference>
<feature type="domain" description="DUF4214" evidence="2">
    <location>
        <begin position="164"/>
        <end position="220"/>
    </location>
</feature>
<feature type="signal peptide" evidence="1">
    <location>
        <begin position="1"/>
        <end position="25"/>
    </location>
</feature>
<feature type="chain" id="PRO_5047131056" evidence="1">
    <location>
        <begin position="26"/>
        <end position="518"/>
    </location>
</feature>
<accession>A0ABR6YAZ5</accession>
<dbReference type="InterPro" id="IPR038255">
    <property type="entry name" value="PBS_linker_sf"/>
</dbReference>
<gene>
    <name evidence="3" type="ORF">H8K55_09305</name>
</gene>
<evidence type="ECO:0000313" key="3">
    <source>
        <dbReference type="EMBL" id="MBC3873785.1"/>
    </source>
</evidence>
<name>A0ABR6YAZ5_9BURK</name>
<dbReference type="Gene3D" id="1.10.3130.20">
    <property type="entry name" value="Phycobilisome linker domain"/>
    <property type="match status" value="1"/>
</dbReference>
<comment type="caution">
    <text evidence="3">The sequence shown here is derived from an EMBL/GenBank/DDBJ whole genome shotgun (WGS) entry which is preliminary data.</text>
</comment>
<dbReference type="PROSITE" id="PS51257">
    <property type="entry name" value="PROKAR_LIPOPROTEIN"/>
    <property type="match status" value="1"/>
</dbReference>
<reference evidence="3 4" key="1">
    <citation type="submission" date="2020-08" db="EMBL/GenBank/DDBJ databases">
        <title>Novel species isolated from subtropical streams in China.</title>
        <authorList>
            <person name="Lu H."/>
        </authorList>
    </citation>
    <scope>NUCLEOTIDE SEQUENCE [LARGE SCALE GENOMIC DNA]</scope>
    <source>
        <strain evidence="3 4">LX15W</strain>
    </source>
</reference>
<evidence type="ECO:0000313" key="4">
    <source>
        <dbReference type="Proteomes" id="UP000624279"/>
    </source>
</evidence>
<dbReference type="Pfam" id="PF13946">
    <property type="entry name" value="DUF4214"/>
    <property type="match status" value="1"/>
</dbReference>
<dbReference type="Gene3D" id="2.40.360.20">
    <property type="match status" value="1"/>
</dbReference>